<dbReference type="KEGG" id="bpor:BPO_2332"/>
<evidence type="ECO:0000313" key="1">
    <source>
        <dbReference type="EMBL" id="WOC52979.1"/>
    </source>
</evidence>
<dbReference type="Proteomes" id="UP001432059">
    <property type="component" value="Chromosome"/>
</dbReference>
<dbReference type="RefSeq" id="WP_327984287.1">
    <property type="nucleotide sequence ID" value="NZ_CP136426.1"/>
</dbReference>
<keyword evidence="2" id="KW-1185">Reference proteome</keyword>
<evidence type="ECO:0000313" key="2">
    <source>
        <dbReference type="Proteomes" id="UP001432059"/>
    </source>
</evidence>
<dbReference type="AlphaFoldDB" id="A0AAU0F5Q5"/>
<proteinExistence type="predicted"/>
<dbReference type="EMBL" id="CP136426">
    <property type="protein sequence ID" value="WOC52979.1"/>
    <property type="molecule type" value="Genomic_DNA"/>
</dbReference>
<dbReference type="Gene3D" id="3.30.2310.20">
    <property type="entry name" value="RelE-like"/>
    <property type="match status" value="1"/>
</dbReference>
<accession>A0AAU0F5Q5</accession>
<name>A0AAU0F5Q5_9FLAO</name>
<protein>
    <submittedName>
        <fullName evidence="1">Toxin-antitoxin system, toxin component, RelE domain protein</fullName>
    </submittedName>
</protein>
<organism evidence="1 2">
    <name type="scientific">Bergeyella porcorum</name>
    <dbReference type="NCBI Taxonomy" id="1735111"/>
    <lineage>
        <taxon>Bacteria</taxon>
        <taxon>Pseudomonadati</taxon>
        <taxon>Bacteroidota</taxon>
        <taxon>Flavobacteriia</taxon>
        <taxon>Flavobacteriales</taxon>
        <taxon>Weeksellaceae</taxon>
        <taxon>Bergeyella</taxon>
    </lineage>
</organism>
<gene>
    <name evidence="1" type="ORF">BPO_2332</name>
</gene>
<dbReference type="InterPro" id="IPR035093">
    <property type="entry name" value="RelE/ParE_toxin_dom_sf"/>
</dbReference>
<reference evidence="1" key="1">
    <citation type="submission" date="2023-10" db="EMBL/GenBank/DDBJ databases">
        <title>Characterization and whole genome sequencing of a novel strain of Bergeyella porcorum QD2021 isolated from pig.</title>
        <authorList>
            <person name="Liu G."/>
            <person name="Chen C."/>
            <person name="Han X."/>
        </authorList>
    </citation>
    <scope>NUCLEOTIDE SEQUENCE</scope>
    <source>
        <strain evidence="1">QD2021</strain>
    </source>
</reference>
<sequence>MEVRWTEEASRLLENTLDYWTERNKSPNYALKILEQVELVEKSISENPYFLARFIKKVKLYQRHFFNSKFALYYDILDEENVIIIKLFRSNKQEPL</sequence>